<name>A0A0J1ILH7_NIACI</name>
<keyword evidence="3" id="KW-1185">Reference proteome</keyword>
<dbReference type="GeneID" id="300407381"/>
<reference evidence="1 3" key="1">
    <citation type="submission" date="2015-05" db="EMBL/GenBank/DDBJ databases">
        <title>Whole genome sequence and identification of bacterial endophytes from Costus igneus.</title>
        <authorList>
            <person name="Lee Y.P."/>
            <person name="Gan H.M."/>
            <person name="Eng W."/>
            <person name="Wheatley M.S."/>
            <person name="Caraballo A."/>
            <person name="Polter S."/>
            <person name="Savka M.A."/>
            <person name="Hudson A.O."/>
        </authorList>
    </citation>
    <scope>NUCLEOTIDE SEQUENCE [LARGE SCALE GENOMIC DNA]</scope>
    <source>
        <strain evidence="1 3">RIT379</strain>
    </source>
</reference>
<organism evidence="1 3">
    <name type="scientific">Niallia circulans</name>
    <name type="common">Bacillus circulans</name>
    <dbReference type="NCBI Taxonomy" id="1397"/>
    <lineage>
        <taxon>Bacteria</taxon>
        <taxon>Bacillati</taxon>
        <taxon>Bacillota</taxon>
        <taxon>Bacilli</taxon>
        <taxon>Bacillales</taxon>
        <taxon>Bacillaceae</taxon>
        <taxon>Niallia</taxon>
    </lineage>
</organism>
<dbReference type="AlphaFoldDB" id="A0A0J1ILH7"/>
<dbReference type="PATRIC" id="fig|1397.4.peg.5150"/>
<protein>
    <submittedName>
        <fullName evidence="1">Uncharacterized protein</fullName>
    </submittedName>
</protein>
<dbReference type="Proteomes" id="UP000036045">
    <property type="component" value="Unassembled WGS sequence"/>
</dbReference>
<accession>A0A0J1ILH7</accession>
<dbReference type="RefSeq" id="WP_047941728.1">
    <property type="nucleotide sequence ID" value="NZ_CP026031.1"/>
</dbReference>
<sequence>MYRKNCDICNRPSYSSSERGRWICPICQNDLTEYPFFDAITFEQIHINYSFKKVLKSYQTQYYDRRQDK</sequence>
<comment type="caution">
    <text evidence="1">The sequence shown here is derived from an EMBL/GenBank/DDBJ whole genome shotgun (WGS) entry which is preliminary data.</text>
</comment>
<proteinExistence type="predicted"/>
<dbReference type="EMBL" id="LDPH01000007">
    <property type="protein sequence ID" value="KLV26753.1"/>
    <property type="molecule type" value="Genomic_DNA"/>
</dbReference>
<dbReference type="KEGG" id="bcir:C2I06_22345"/>
<evidence type="ECO:0000313" key="2">
    <source>
        <dbReference type="EMBL" id="PAD82816.1"/>
    </source>
</evidence>
<dbReference type="OrthoDB" id="2376828at2"/>
<gene>
    <name evidence="1" type="ORF">ABW02_09410</name>
    <name evidence="2" type="ORF">CHH57_12950</name>
</gene>
<evidence type="ECO:0000313" key="4">
    <source>
        <dbReference type="Proteomes" id="UP000216961"/>
    </source>
</evidence>
<reference evidence="2 4" key="2">
    <citation type="submission" date="2017-07" db="EMBL/GenBank/DDBJ databases">
        <title>Isolation and whole genome analysis of endospore-forming bacteria from heroin.</title>
        <authorList>
            <person name="Kalinowski J."/>
            <person name="Ahrens B."/>
            <person name="Al-Dilaimi A."/>
            <person name="Winkler A."/>
            <person name="Wibberg D."/>
            <person name="Schleenbecker U."/>
            <person name="Ruckert C."/>
            <person name="Wolfel R."/>
            <person name="Grass G."/>
        </authorList>
    </citation>
    <scope>NUCLEOTIDE SEQUENCE [LARGE SCALE GENOMIC DNA]</scope>
    <source>
        <strain evidence="2 4">7521-2</strain>
    </source>
</reference>
<dbReference type="EMBL" id="NPBQ01000080">
    <property type="protein sequence ID" value="PAD82816.1"/>
    <property type="molecule type" value="Genomic_DNA"/>
</dbReference>
<dbReference type="Proteomes" id="UP000216961">
    <property type="component" value="Unassembled WGS sequence"/>
</dbReference>
<evidence type="ECO:0000313" key="1">
    <source>
        <dbReference type="EMBL" id="KLV26753.1"/>
    </source>
</evidence>
<evidence type="ECO:0000313" key="3">
    <source>
        <dbReference type="Proteomes" id="UP000036045"/>
    </source>
</evidence>